<comment type="caution">
    <text evidence="4">The sequence shown here is derived from an EMBL/GenBank/DDBJ whole genome shotgun (WGS) entry which is preliminary data.</text>
</comment>
<evidence type="ECO:0000313" key="4">
    <source>
        <dbReference type="EMBL" id="GIZ49797.1"/>
    </source>
</evidence>
<dbReference type="InterPro" id="IPR036188">
    <property type="entry name" value="FAD/NAD-bd_sf"/>
</dbReference>
<keyword evidence="2" id="KW-0560">Oxidoreductase</keyword>
<dbReference type="Gene3D" id="3.50.50.60">
    <property type="entry name" value="FAD/NAD(P)-binding domain"/>
    <property type="match status" value="2"/>
</dbReference>
<keyword evidence="5" id="KW-1185">Reference proteome</keyword>
<dbReference type="PANTHER" id="PTHR43872">
    <property type="entry name" value="MONOOXYGENASE, PUTATIVE (AFU_ORTHOLOGUE AFUA_8G02570)-RELATED"/>
    <property type="match status" value="1"/>
</dbReference>
<dbReference type="OrthoDB" id="66881at2759"/>
<dbReference type="AlphaFoldDB" id="A0A9P3L345"/>
<keyword evidence="3" id="KW-0472">Membrane</keyword>
<dbReference type="PANTHER" id="PTHR43872:SF1">
    <property type="entry name" value="MONOOXYGENASE, PUTATIVE (AFU_ORTHOLOGUE AFUA_8G02570)-RELATED"/>
    <property type="match status" value="1"/>
</dbReference>
<name>A0A9P3L345_9PEZI</name>
<dbReference type="EMBL" id="BOLY01000009">
    <property type="protein sequence ID" value="GIZ49797.1"/>
    <property type="molecule type" value="Genomic_DNA"/>
</dbReference>
<accession>A0A9P3L345</accession>
<dbReference type="RefSeq" id="XP_044664284.1">
    <property type="nucleotide sequence ID" value="XM_044808349.1"/>
</dbReference>
<evidence type="ECO:0000256" key="1">
    <source>
        <dbReference type="ARBA" id="ARBA00001974"/>
    </source>
</evidence>
<keyword evidence="3" id="KW-0812">Transmembrane</keyword>
<dbReference type="GO" id="GO:0004497">
    <property type="term" value="F:monooxygenase activity"/>
    <property type="evidence" value="ECO:0007669"/>
    <property type="project" value="UniProtKB-KW"/>
</dbReference>
<evidence type="ECO:0000256" key="2">
    <source>
        <dbReference type="ARBA" id="ARBA00023033"/>
    </source>
</evidence>
<dbReference type="InterPro" id="IPR051820">
    <property type="entry name" value="FAD-binding_MO"/>
</dbReference>
<dbReference type="PRINTS" id="PR00411">
    <property type="entry name" value="PNDRDTASEI"/>
</dbReference>
<comment type="cofactor">
    <cofactor evidence="1">
        <name>FAD</name>
        <dbReference type="ChEBI" id="CHEBI:57692"/>
    </cofactor>
</comment>
<sequence>MEKSTSTGPAGESFDFVIIGAGITGINAAYRIEQQFPNKTYVILDRREEIGGTWAFFKYPGIRSDSDLYTMGFAWRPWSKTSPIADGPSIAKYVDESAKERGIDKHIRYNHDVLSMDWSTKRQLWDLDISINGQKTLLQAHFIIGGTGFFDYNNPRATTIPGLENFKGTVAHPQFWPGDLDYTDKNVVIVGSGATAITILPIVAQKASQTTMLQRSPTYIMSMSMHSTLDTWIRRLFPGYLGYRIIAWRFTILAWLFFYFSQFFPNAARKALENATTAELPSGMKYDPDFKPS</sequence>
<keyword evidence="2" id="KW-0503">Monooxygenase</keyword>
<dbReference type="Proteomes" id="UP000825890">
    <property type="component" value="Unassembled WGS sequence"/>
</dbReference>
<evidence type="ECO:0008006" key="6">
    <source>
        <dbReference type="Google" id="ProtNLM"/>
    </source>
</evidence>
<gene>
    <name evidence="4" type="ORF">CKM354_001282300</name>
</gene>
<dbReference type="GeneID" id="68298398"/>
<dbReference type="Pfam" id="PF13738">
    <property type="entry name" value="Pyr_redox_3"/>
    <property type="match status" value="1"/>
</dbReference>
<reference evidence="4 5" key="1">
    <citation type="submission" date="2021-01" db="EMBL/GenBank/DDBJ databases">
        <title>Cercospora kikuchii MAFF 305040 whole genome shotgun sequence.</title>
        <authorList>
            <person name="Kashiwa T."/>
            <person name="Suzuki T."/>
        </authorList>
    </citation>
    <scope>NUCLEOTIDE SEQUENCE [LARGE SCALE GENOMIC DNA]</scope>
    <source>
        <strain evidence="4 5">MAFF 305040</strain>
    </source>
</reference>
<keyword evidence="3" id="KW-1133">Transmembrane helix</keyword>
<organism evidence="4 5">
    <name type="scientific">Cercospora kikuchii</name>
    <dbReference type="NCBI Taxonomy" id="84275"/>
    <lineage>
        <taxon>Eukaryota</taxon>
        <taxon>Fungi</taxon>
        <taxon>Dikarya</taxon>
        <taxon>Ascomycota</taxon>
        <taxon>Pezizomycotina</taxon>
        <taxon>Dothideomycetes</taxon>
        <taxon>Dothideomycetidae</taxon>
        <taxon>Mycosphaerellales</taxon>
        <taxon>Mycosphaerellaceae</taxon>
        <taxon>Cercospora</taxon>
    </lineage>
</organism>
<proteinExistence type="predicted"/>
<protein>
    <recommendedName>
        <fullName evidence="6">Monooxygenase</fullName>
    </recommendedName>
</protein>
<evidence type="ECO:0000313" key="5">
    <source>
        <dbReference type="Proteomes" id="UP000825890"/>
    </source>
</evidence>
<evidence type="ECO:0000256" key="3">
    <source>
        <dbReference type="SAM" id="Phobius"/>
    </source>
</evidence>
<dbReference type="SUPFAM" id="SSF51905">
    <property type="entry name" value="FAD/NAD(P)-binding domain"/>
    <property type="match status" value="1"/>
</dbReference>
<feature type="transmembrane region" description="Helical" evidence="3">
    <location>
        <begin position="241"/>
        <end position="260"/>
    </location>
</feature>